<accession>A0A1J1J831</accession>
<sequence>MKEIHHVKASILVVTQYKIKKENNWTLLANFHFVKCFIGLLQSRHLYLQIRGQSNLTLSLNKKLISTCLRHKIRFKTTL</sequence>
<proteinExistence type="predicted"/>
<evidence type="ECO:0000313" key="2">
    <source>
        <dbReference type="Proteomes" id="UP000183832"/>
    </source>
</evidence>
<protein>
    <submittedName>
        <fullName evidence="1">CLUMA_CG021508, isoform A</fullName>
    </submittedName>
</protein>
<dbReference type="AlphaFoldDB" id="A0A1J1J831"/>
<evidence type="ECO:0000313" key="1">
    <source>
        <dbReference type="EMBL" id="CRL08555.1"/>
    </source>
</evidence>
<dbReference type="Proteomes" id="UP000183832">
    <property type="component" value="Unassembled WGS sequence"/>
</dbReference>
<gene>
    <name evidence="1" type="ORF">CLUMA_CG021508</name>
</gene>
<organism evidence="1 2">
    <name type="scientific">Clunio marinus</name>
    <dbReference type="NCBI Taxonomy" id="568069"/>
    <lineage>
        <taxon>Eukaryota</taxon>
        <taxon>Metazoa</taxon>
        <taxon>Ecdysozoa</taxon>
        <taxon>Arthropoda</taxon>
        <taxon>Hexapoda</taxon>
        <taxon>Insecta</taxon>
        <taxon>Pterygota</taxon>
        <taxon>Neoptera</taxon>
        <taxon>Endopterygota</taxon>
        <taxon>Diptera</taxon>
        <taxon>Nematocera</taxon>
        <taxon>Chironomoidea</taxon>
        <taxon>Chironomidae</taxon>
        <taxon>Clunio</taxon>
    </lineage>
</organism>
<keyword evidence="2" id="KW-1185">Reference proteome</keyword>
<reference evidence="1 2" key="1">
    <citation type="submission" date="2015-04" db="EMBL/GenBank/DDBJ databases">
        <authorList>
            <person name="Syromyatnikov M.Y."/>
            <person name="Popov V.N."/>
        </authorList>
    </citation>
    <scope>NUCLEOTIDE SEQUENCE [LARGE SCALE GENOMIC DNA]</scope>
</reference>
<dbReference type="EMBL" id="CVRI01000075">
    <property type="protein sequence ID" value="CRL08555.1"/>
    <property type="molecule type" value="Genomic_DNA"/>
</dbReference>
<name>A0A1J1J831_9DIPT</name>